<accession>A0A1R3GAJ6</accession>
<reference evidence="2" key="1">
    <citation type="submission" date="2013-09" db="EMBL/GenBank/DDBJ databases">
        <title>Corchorus olitorius genome sequencing.</title>
        <authorList>
            <person name="Alam M."/>
            <person name="Haque M.S."/>
            <person name="Islam M.S."/>
            <person name="Emdad E.M."/>
            <person name="Islam M.M."/>
            <person name="Ahmed B."/>
            <person name="Halim A."/>
            <person name="Hossen Q.M.M."/>
            <person name="Hossain M.Z."/>
            <person name="Ahmed R."/>
            <person name="Khan M.M."/>
            <person name="Islam R."/>
            <person name="Rashid M.M."/>
            <person name="Khan S.A."/>
            <person name="Rahman M.S."/>
            <person name="Alam M."/>
            <person name="Yahiya A.S."/>
            <person name="Khan M.S."/>
            <person name="Azam M.S."/>
            <person name="Haque T."/>
            <person name="Lashkar M.Z.H."/>
            <person name="Akhand A.I."/>
            <person name="Morshed G."/>
            <person name="Roy S."/>
            <person name="Uddin K.S."/>
            <person name="Rabeya T."/>
            <person name="Hossain A.S."/>
            <person name="Chowdhury A."/>
            <person name="Snigdha A.R."/>
            <person name="Mortoza M.S."/>
            <person name="Matin S.A."/>
            <person name="Hoque S.M.E."/>
            <person name="Islam M.K."/>
            <person name="Roy D.K."/>
            <person name="Haider R."/>
            <person name="Moosa M.M."/>
            <person name="Elias S.M."/>
            <person name="Hasan A.M."/>
            <person name="Jahan S."/>
            <person name="Shafiuddin M."/>
            <person name="Mahmood N."/>
            <person name="Shommy N.S."/>
        </authorList>
    </citation>
    <scope>NUCLEOTIDE SEQUENCE [LARGE SCALE GENOMIC DNA]</scope>
    <source>
        <strain evidence="2">cv. O-4</strain>
    </source>
</reference>
<dbReference type="EMBL" id="AWUE01023045">
    <property type="protein sequence ID" value="OMO55118.1"/>
    <property type="molecule type" value="Genomic_DNA"/>
</dbReference>
<evidence type="ECO:0000313" key="1">
    <source>
        <dbReference type="EMBL" id="OMO55118.1"/>
    </source>
</evidence>
<dbReference type="AlphaFoldDB" id="A0A1R3GAJ6"/>
<name>A0A1R3GAJ6_9ROSI</name>
<dbReference type="STRING" id="93759.A0A1R3GAJ6"/>
<evidence type="ECO:0000313" key="2">
    <source>
        <dbReference type="Proteomes" id="UP000187203"/>
    </source>
</evidence>
<keyword evidence="2" id="KW-1185">Reference proteome</keyword>
<dbReference type="Proteomes" id="UP000187203">
    <property type="component" value="Unassembled WGS sequence"/>
</dbReference>
<organism evidence="1 2">
    <name type="scientific">Corchorus olitorius</name>
    <dbReference type="NCBI Taxonomy" id="93759"/>
    <lineage>
        <taxon>Eukaryota</taxon>
        <taxon>Viridiplantae</taxon>
        <taxon>Streptophyta</taxon>
        <taxon>Embryophyta</taxon>
        <taxon>Tracheophyta</taxon>
        <taxon>Spermatophyta</taxon>
        <taxon>Magnoliopsida</taxon>
        <taxon>eudicotyledons</taxon>
        <taxon>Gunneridae</taxon>
        <taxon>Pentapetalae</taxon>
        <taxon>rosids</taxon>
        <taxon>malvids</taxon>
        <taxon>Malvales</taxon>
        <taxon>Malvaceae</taxon>
        <taxon>Grewioideae</taxon>
        <taxon>Apeibeae</taxon>
        <taxon>Corchorus</taxon>
    </lineage>
</organism>
<proteinExistence type="predicted"/>
<sequence>MVAVVVTVFPSTDFSLLPIVENQIESESLNSLSFFEHQLSSLPLQELLLLSPASPLRRSRTRLADRIEMDDEVVVVLDGGAKAELPRWANFFLELSANVFVLKEQKDQLKEKEMKKNKLPFIVNILFLFFYV</sequence>
<gene>
    <name evidence="1" type="ORF">COLO4_36190</name>
</gene>
<comment type="caution">
    <text evidence="1">The sequence shown here is derived from an EMBL/GenBank/DDBJ whole genome shotgun (WGS) entry which is preliminary data.</text>
</comment>
<protein>
    <submittedName>
        <fullName evidence="1">Uncharacterized protein</fullName>
    </submittedName>
</protein>